<keyword evidence="3 7" id="KW-0808">Transferase</keyword>
<evidence type="ECO:0000256" key="7">
    <source>
        <dbReference type="HAMAP-Rule" id="MF_01147"/>
    </source>
</evidence>
<dbReference type="PANTHER" id="PTHR30589:SF0">
    <property type="entry name" value="PHOSPHATIDYLGLYCEROL--PROLIPOPROTEIN DIACYLGLYCERYL TRANSFERASE"/>
    <property type="match status" value="1"/>
</dbReference>
<accession>A0AAE3UDU9</accession>
<keyword evidence="6 7" id="KW-0472">Membrane</keyword>
<comment type="function">
    <text evidence="7">Catalyzes the transfer of the diacylglyceryl group from phosphatidylglycerol to the sulfhydryl group of the N-terminal cysteine of a prolipoprotein, the first step in the formation of mature lipoproteins.</text>
</comment>
<keyword evidence="5 7" id="KW-1133">Transmembrane helix</keyword>
<feature type="transmembrane region" description="Helical" evidence="7">
    <location>
        <begin position="310"/>
        <end position="327"/>
    </location>
</feature>
<comment type="subcellular location">
    <subcellularLocation>
        <location evidence="7">Cell membrane</location>
        <topology evidence="7">Multi-pass membrane protein</topology>
    </subcellularLocation>
</comment>
<comment type="similarity">
    <text evidence="1 7">Belongs to the Lgt family.</text>
</comment>
<organism evidence="8 9">
    <name type="scientific">Xanthocytophaga agilis</name>
    <dbReference type="NCBI Taxonomy" id="3048010"/>
    <lineage>
        <taxon>Bacteria</taxon>
        <taxon>Pseudomonadati</taxon>
        <taxon>Bacteroidota</taxon>
        <taxon>Cytophagia</taxon>
        <taxon>Cytophagales</taxon>
        <taxon>Rhodocytophagaceae</taxon>
        <taxon>Xanthocytophaga</taxon>
    </lineage>
</organism>
<dbReference type="HAMAP" id="MF_01147">
    <property type="entry name" value="Lgt"/>
    <property type="match status" value="1"/>
</dbReference>
<feature type="transmembrane region" description="Helical" evidence="7">
    <location>
        <begin position="99"/>
        <end position="120"/>
    </location>
</feature>
<dbReference type="RefSeq" id="WP_314510245.1">
    <property type="nucleotide sequence ID" value="NZ_JASJOU010000002.1"/>
</dbReference>
<feature type="binding site" evidence="7">
    <location>
        <position position="149"/>
    </location>
    <ligand>
        <name>a 1,2-diacyl-sn-glycero-3-phospho-(1'-sn-glycerol)</name>
        <dbReference type="ChEBI" id="CHEBI:64716"/>
    </ligand>
</feature>
<evidence type="ECO:0000256" key="4">
    <source>
        <dbReference type="ARBA" id="ARBA00022692"/>
    </source>
</evidence>
<sequence length="380" mass="43306">MLSFIVWDVSPEIFRAKVFDILLEPRWYGLFFALGFLIGQQILFHIFKKEGKPAQDVETLTVYMVLATVIGARLGHVLFYEPQEYFKDFDHILEIFKIWHGGLASHGAAIAILFTFWLYVRKKKNSGQTYLWVADRIVIIVALCGCLIRLGNLMNSEIIGKPTDASWGFVFAGPARSAIMTPYPDQVLKVRTQKDESRKDTTVNGQIYAPLKVKAYLEKEFANTDINSFAKRDIPSALGQSPEVREHFSWELSRPFTHTVSNEDGETVAAVNVYGVPRHPAQLYESFSCLLLCLMLFLIWNRYKAQTPQGLLLGLFLVVCFGLRFFYETLKEPQVDFEREMPLYMGQWLSIPAILAGIIIIIIALRNSSKLNTDTVSKRA</sequence>
<proteinExistence type="inferred from homology"/>
<comment type="pathway">
    <text evidence="7">Protein modification; lipoprotein biosynthesis (diacylglyceryl transfer).</text>
</comment>
<protein>
    <recommendedName>
        <fullName evidence="7">Phosphatidylglycerol--prolipoprotein diacylglyceryl transferase</fullName>
        <ecNumber evidence="7">2.5.1.145</ecNumber>
    </recommendedName>
</protein>
<evidence type="ECO:0000256" key="3">
    <source>
        <dbReference type="ARBA" id="ARBA00022679"/>
    </source>
</evidence>
<evidence type="ECO:0000256" key="2">
    <source>
        <dbReference type="ARBA" id="ARBA00022475"/>
    </source>
</evidence>
<dbReference type="GO" id="GO:0042158">
    <property type="term" value="P:lipoprotein biosynthetic process"/>
    <property type="evidence" value="ECO:0007669"/>
    <property type="project" value="UniProtKB-UniRule"/>
</dbReference>
<comment type="caution">
    <text evidence="8">The sequence shown here is derived from an EMBL/GenBank/DDBJ whole genome shotgun (WGS) entry which is preliminary data.</text>
</comment>
<dbReference type="PANTHER" id="PTHR30589">
    <property type="entry name" value="PROLIPOPROTEIN DIACYLGLYCERYL TRANSFERASE"/>
    <property type="match status" value="1"/>
</dbReference>
<dbReference type="GO" id="GO:0005886">
    <property type="term" value="C:plasma membrane"/>
    <property type="evidence" value="ECO:0007669"/>
    <property type="project" value="UniProtKB-SubCell"/>
</dbReference>
<dbReference type="InterPro" id="IPR001640">
    <property type="entry name" value="Lgt"/>
</dbReference>
<dbReference type="EC" id="2.5.1.145" evidence="7"/>
<evidence type="ECO:0000313" key="9">
    <source>
        <dbReference type="Proteomes" id="UP001232063"/>
    </source>
</evidence>
<feature type="transmembrane region" description="Helical" evidence="7">
    <location>
        <begin position="283"/>
        <end position="303"/>
    </location>
</feature>
<dbReference type="EMBL" id="JASJOU010000002">
    <property type="protein sequence ID" value="MDJ1500716.1"/>
    <property type="molecule type" value="Genomic_DNA"/>
</dbReference>
<dbReference type="AlphaFoldDB" id="A0AAE3UDU9"/>
<feature type="transmembrane region" description="Helical" evidence="7">
    <location>
        <begin position="59"/>
        <end position="79"/>
    </location>
</feature>
<feature type="transmembrane region" description="Helical" evidence="7">
    <location>
        <begin position="27"/>
        <end position="47"/>
    </location>
</feature>
<evidence type="ECO:0000256" key="6">
    <source>
        <dbReference type="ARBA" id="ARBA00023136"/>
    </source>
</evidence>
<comment type="catalytic activity">
    <reaction evidence="7">
        <text>L-cysteinyl-[prolipoprotein] + a 1,2-diacyl-sn-glycero-3-phospho-(1'-sn-glycerol) = an S-1,2-diacyl-sn-glyceryl-L-cysteinyl-[prolipoprotein] + sn-glycerol 1-phosphate + H(+)</text>
        <dbReference type="Rhea" id="RHEA:56712"/>
        <dbReference type="Rhea" id="RHEA-COMP:14679"/>
        <dbReference type="Rhea" id="RHEA-COMP:14680"/>
        <dbReference type="ChEBI" id="CHEBI:15378"/>
        <dbReference type="ChEBI" id="CHEBI:29950"/>
        <dbReference type="ChEBI" id="CHEBI:57685"/>
        <dbReference type="ChEBI" id="CHEBI:64716"/>
        <dbReference type="ChEBI" id="CHEBI:140658"/>
        <dbReference type="EC" id="2.5.1.145"/>
    </reaction>
</comment>
<dbReference type="Pfam" id="PF01790">
    <property type="entry name" value="LGT"/>
    <property type="match status" value="1"/>
</dbReference>
<evidence type="ECO:0000313" key="8">
    <source>
        <dbReference type="EMBL" id="MDJ1500716.1"/>
    </source>
</evidence>
<dbReference type="GO" id="GO:0008961">
    <property type="term" value="F:phosphatidylglycerol-prolipoprotein diacylglyceryl transferase activity"/>
    <property type="evidence" value="ECO:0007669"/>
    <property type="project" value="UniProtKB-UniRule"/>
</dbReference>
<keyword evidence="9" id="KW-1185">Reference proteome</keyword>
<keyword evidence="2 7" id="KW-1003">Cell membrane</keyword>
<name>A0AAE3UDU9_9BACT</name>
<reference evidence="8" key="1">
    <citation type="submission" date="2023-05" db="EMBL/GenBank/DDBJ databases">
        <authorList>
            <person name="Zhang X."/>
        </authorList>
    </citation>
    <scope>NUCLEOTIDE SEQUENCE</scope>
    <source>
        <strain evidence="8">BD1B2-1</strain>
    </source>
</reference>
<feature type="transmembrane region" description="Helical" evidence="7">
    <location>
        <begin position="132"/>
        <end position="151"/>
    </location>
</feature>
<evidence type="ECO:0000256" key="5">
    <source>
        <dbReference type="ARBA" id="ARBA00022989"/>
    </source>
</evidence>
<keyword evidence="4 7" id="KW-0812">Transmembrane</keyword>
<feature type="transmembrane region" description="Helical" evidence="7">
    <location>
        <begin position="347"/>
        <end position="365"/>
    </location>
</feature>
<gene>
    <name evidence="7" type="primary">lgt</name>
    <name evidence="8" type="ORF">QNI22_08665</name>
</gene>
<evidence type="ECO:0000256" key="1">
    <source>
        <dbReference type="ARBA" id="ARBA00007150"/>
    </source>
</evidence>
<dbReference type="Proteomes" id="UP001232063">
    <property type="component" value="Unassembled WGS sequence"/>
</dbReference>